<proteinExistence type="predicted"/>
<reference evidence="1 2" key="1">
    <citation type="submission" date="2020-02" db="EMBL/GenBank/DDBJ databases">
        <title>Out from the shadows clarifying the taxonomy of the family Cryomorphaceae and related taxa by utilizing the GTDB taxonomic framework.</title>
        <authorList>
            <person name="Bowman J.P."/>
        </authorList>
    </citation>
    <scope>NUCLEOTIDE SEQUENCE [LARGE SCALE GENOMIC DNA]</scope>
    <source>
        <strain evidence="1 2">QSSC 1-22</strain>
    </source>
</reference>
<dbReference type="InterPro" id="IPR011467">
    <property type="entry name" value="DUF1573"/>
</dbReference>
<protein>
    <submittedName>
        <fullName evidence="1">DUF1573 domain-containing protein</fullName>
    </submittedName>
</protein>
<evidence type="ECO:0000313" key="2">
    <source>
        <dbReference type="Proteomes" id="UP000486602"/>
    </source>
</evidence>
<dbReference type="Proteomes" id="UP000486602">
    <property type="component" value="Unassembled WGS sequence"/>
</dbReference>
<evidence type="ECO:0000313" key="1">
    <source>
        <dbReference type="EMBL" id="NEN24690.1"/>
    </source>
</evidence>
<name>A0A7K3WSL9_9FLAO</name>
<dbReference type="Pfam" id="PF07610">
    <property type="entry name" value="DUF1573"/>
    <property type="match status" value="1"/>
</dbReference>
<dbReference type="InterPro" id="IPR013783">
    <property type="entry name" value="Ig-like_fold"/>
</dbReference>
<organism evidence="1 2">
    <name type="scientific">Cryomorpha ignava</name>
    <dbReference type="NCBI Taxonomy" id="101383"/>
    <lineage>
        <taxon>Bacteria</taxon>
        <taxon>Pseudomonadati</taxon>
        <taxon>Bacteroidota</taxon>
        <taxon>Flavobacteriia</taxon>
        <taxon>Flavobacteriales</taxon>
        <taxon>Cryomorphaceae</taxon>
        <taxon>Cryomorpha</taxon>
    </lineage>
</organism>
<dbReference type="EMBL" id="JAAGVY010000031">
    <property type="protein sequence ID" value="NEN24690.1"/>
    <property type="molecule type" value="Genomic_DNA"/>
</dbReference>
<dbReference type="PANTHER" id="PTHR37833:SF1">
    <property type="entry name" value="SIGNAL PEPTIDE PROTEIN"/>
    <property type="match status" value="1"/>
</dbReference>
<gene>
    <name evidence="1" type="ORF">G3O08_14375</name>
</gene>
<dbReference type="Gene3D" id="2.60.40.10">
    <property type="entry name" value="Immunoglobulins"/>
    <property type="match status" value="1"/>
</dbReference>
<sequence length="174" mass="18345">MVFIAALLVVNTVLLVKNGSSSYADPTSAKATFERAADNNSTALANKKAADVASIDPLKSASTKPSGPLTAMDFNESTYDFGNILQDSENTKVFTFTNTGKEPLIIENAKGSCGCTVPQYPKEPIAPGATGEIKVVYKPGKQKNKQNKTVTITANTEPASTILTIMADVEEVPA</sequence>
<dbReference type="PANTHER" id="PTHR37833">
    <property type="entry name" value="LIPOPROTEIN-RELATED"/>
    <property type="match status" value="1"/>
</dbReference>
<keyword evidence="2" id="KW-1185">Reference proteome</keyword>
<comment type="caution">
    <text evidence="1">The sequence shown here is derived from an EMBL/GenBank/DDBJ whole genome shotgun (WGS) entry which is preliminary data.</text>
</comment>
<dbReference type="AlphaFoldDB" id="A0A7K3WSL9"/>
<accession>A0A7K3WSL9</accession>